<protein>
    <submittedName>
        <fullName evidence="4">Uncharacterized protein</fullName>
    </submittedName>
</protein>
<evidence type="ECO:0000256" key="2">
    <source>
        <dbReference type="SAM" id="Phobius"/>
    </source>
</evidence>
<keyword evidence="2" id="KW-0812">Transmembrane</keyword>
<feature type="compositionally biased region" description="Gly residues" evidence="1">
    <location>
        <begin position="90"/>
        <end position="106"/>
    </location>
</feature>
<feature type="region of interest" description="Disordered" evidence="1">
    <location>
        <begin position="77"/>
        <end position="147"/>
    </location>
</feature>
<accession>A0A517LIS3</accession>
<dbReference type="OrthoDB" id="3944197at2759"/>
<feature type="transmembrane region" description="Helical" evidence="2">
    <location>
        <begin position="334"/>
        <end position="356"/>
    </location>
</feature>
<dbReference type="AlphaFoldDB" id="A0A517LIS3"/>
<feature type="compositionally biased region" description="Low complexity" evidence="1">
    <location>
        <begin position="107"/>
        <end position="147"/>
    </location>
</feature>
<gene>
    <name evidence="4" type="ORF">FKW77_005476</name>
</gene>
<sequence length="409" mass="44210">MRLLPIIATGVLATRTLASSEDFERKVGDEIRLRPEKSEGIPFRHQVPEKGQRHAAENEDLKMDGWRRGFSELKGSAKPAFKRLEKRKGGGGGFSSGGFSSGGRSGGSSFFSGSKGSTLSSGGRSSGSSFFSGSRGSTLSSGSSYRGGSTRNGLVGFGAGALTGGALGWLAGTHHHDSSDQHNHHHTSTQPNSPCPPDCRCDNKHDSRLYFTLPPALSSQNNVTNITISVKTTWAMSYPSKLRNRLVKDVGLVSIPDPRERCGWHVVQDVWETGVHRGFVEYNVPNPNPNPNPNSITNNNNKPSYGMPSTTPFPPALQSQIVRVMQSTYPVTEIGLILGLAFGLFGLAALCCYGGLRRRRNRLEKKRAGKKGGYPFATQPQDGLYPSSMGYEGVPRPPPPVYSYPHSQY</sequence>
<dbReference type="Proteomes" id="UP000316270">
    <property type="component" value="Chromosome 13"/>
</dbReference>
<organism evidence="4 5">
    <name type="scientific">Venturia effusa</name>
    <dbReference type="NCBI Taxonomy" id="50376"/>
    <lineage>
        <taxon>Eukaryota</taxon>
        <taxon>Fungi</taxon>
        <taxon>Dikarya</taxon>
        <taxon>Ascomycota</taxon>
        <taxon>Pezizomycotina</taxon>
        <taxon>Dothideomycetes</taxon>
        <taxon>Pleosporomycetidae</taxon>
        <taxon>Venturiales</taxon>
        <taxon>Venturiaceae</taxon>
        <taxon>Venturia</taxon>
    </lineage>
</organism>
<feature type="region of interest" description="Disordered" evidence="1">
    <location>
        <begin position="173"/>
        <end position="195"/>
    </location>
</feature>
<keyword evidence="2" id="KW-1133">Transmembrane helix</keyword>
<evidence type="ECO:0000313" key="4">
    <source>
        <dbReference type="EMBL" id="QDS75544.1"/>
    </source>
</evidence>
<evidence type="ECO:0000256" key="3">
    <source>
        <dbReference type="SAM" id="SignalP"/>
    </source>
</evidence>
<dbReference type="EMBL" id="CP042197">
    <property type="protein sequence ID" value="QDS75544.1"/>
    <property type="molecule type" value="Genomic_DNA"/>
</dbReference>
<feature type="signal peptide" evidence="3">
    <location>
        <begin position="1"/>
        <end position="18"/>
    </location>
</feature>
<name>A0A517LIS3_9PEZI</name>
<proteinExistence type="predicted"/>
<keyword evidence="5" id="KW-1185">Reference proteome</keyword>
<reference evidence="4 5" key="1">
    <citation type="submission" date="2019-07" db="EMBL/GenBank/DDBJ databases">
        <title>Finished genome of Venturia effusa.</title>
        <authorList>
            <person name="Young C.A."/>
            <person name="Cox M.P."/>
            <person name="Ganley A.R.D."/>
            <person name="David W.J."/>
        </authorList>
    </citation>
    <scope>NUCLEOTIDE SEQUENCE [LARGE SCALE GENOMIC DNA]</scope>
    <source>
        <strain evidence="5">albino</strain>
    </source>
</reference>
<evidence type="ECO:0000313" key="5">
    <source>
        <dbReference type="Proteomes" id="UP000316270"/>
    </source>
</evidence>
<evidence type="ECO:0000256" key="1">
    <source>
        <dbReference type="SAM" id="MobiDB-lite"/>
    </source>
</evidence>
<feature type="chain" id="PRO_5021789868" evidence="3">
    <location>
        <begin position="19"/>
        <end position="409"/>
    </location>
</feature>
<feature type="region of interest" description="Disordered" evidence="1">
    <location>
        <begin position="364"/>
        <end position="409"/>
    </location>
</feature>
<dbReference type="STRING" id="50376.A0A517LIS3"/>
<keyword evidence="2" id="KW-0472">Membrane</keyword>
<keyword evidence="3" id="KW-0732">Signal</keyword>